<dbReference type="GeneID" id="28834647"/>
<reference evidence="2" key="2">
    <citation type="journal article" date="2018" name="Nat. Commun.">
        <title>Extreme sensitivity to ultraviolet light in the fungal pathogen causing white-nose syndrome of bats.</title>
        <authorList>
            <person name="Palmer J.M."/>
            <person name="Drees K.P."/>
            <person name="Foster J.T."/>
            <person name="Lindner D.L."/>
        </authorList>
    </citation>
    <scope>NUCLEOTIDE SEQUENCE [LARGE SCALE GENOMIC DNA]</scope>
    <source>
        <strain evidence="2">UAMH 10579</strain>
    </source>
</reference>
<evidence type="ECO:0000313" key="1">
    <source>
        <dbReference type="EMBL" id="OBU00622.1"/>
    </source>
</evidence>
<dbReference type="RefSeq" id="XP_018134354.1">
    <property type="nucleotide sequence ID" value="XM_018270786.2"/>
</dbReference>
<dbReference type="OrthoDB" id="5394088at2759"/>
<proteinExistence type="predicted"/>
<gene>
    <name evidence="1" type="ORF">VE01_01261</name>
</gene>
<keyword evidence="2" id="KW-1185">Reference proteome</keyword>
<dbReference type="Proteomes" id="UP000091956">
    <property type="component" value="Unassembled WGS sequence"/>
</dbReference>
<organism evidence="1 2">
    <name type="scientific">Pseudogymnoascus verrucosus</name>
    <dbReference type="NCBI Taxonomy" id="342668"/>
    <lineage>
        <taxon>Eukaryota</taxon>
        <taxon>Fungi</taxon>
        <taxon>Dikarya</taxon>
        <taxon>Ascomycota</taxon>
        <taxon>Pezizomycotina</taxon>
        <taxon>Leotiomycetes</taxon>
        <taxon>Thelebolales</taxon>
        <taxon>Thelebolaceae</taxon>
        <taxon>Pseudogymnoascus</taxon>
    </lineage>
</organism>
<dbReference type="EMBL" id="KV460208">
    <property type="protein sequence ID" value="OBU00622.1"/>
    <property type="molecule type" value="Genomic_DNA"/>
</dbReference>
<sequence>MASNIASADPPMALGRRQELQQLRIPFRVLPHEILFTPRLGNIMSKQQLCNYVDGLLDELAHQYPTTVSPQPGVWKLVRDNVDVDLDKWDPSSLELDKALFITSIH</sequence>
<reference evidence="1 2" key="1">
    <citation type="submission" date="2016-03" db="EMBL/GenBank/DDBJ databases">
        <title>Comparative genomics of Pseudogymnoascus destructans, the fungus causing white-nose syndrome of bats.</title>
        <authorList>
            <person name="Palmer J.M."/>
            <person name="Drees K.P."/>
            <person name="Foster J.T."/>
            <person name="Lindner D.L."/>
        </authorList>
    </citation>
    <scope>NUCLEOTIDE SEQUENCE [LARGE SCALE GENOMIC DNA]</scope>
    <source>
        <strain evidence="1 2">UAMH 10579</strain>
    </source>
</reference>
<evidence type="ECO:0000313" key="2">
    <source>
        <dbReference type="Proteomes" id="UP000091956"/>
    </source>
</evidence>
<accession>A0A1B8GXP5</accession>
<protein>
    <submittedName>
        <fullName evidence="1">Uncharacterized protein</fullName>
    </submittedName>
</protein>
<dbReference type="AlphaFoldDB" id="A0A1B8GXP5"/>
<name>A0A1B8GXP5_9PEZI</name>